<comment type="similarity">
    <text evidence="5">Belongs to the class-II pyridoxal-phosphate-dependent aminotransferase family. MalY/PatB cystathionine beta-lyase subfamily.</text>
</comment>
<evidence type="ECO:0000256" key="2">
    <source>
        <dbReference type="ARBA" id="ARBA00012224"/>
    </source>
</evidence>
<dbReference type="KEGG" id="tbk:HF295_04340"/>
<gene>
    <name evidence="7" type="ORF">HF295_04340</name>
</gene>
<dbReference type="GO" id="GO:0008483">
    <property type="term" value="F:transaminase activity"/>
    <property type="evidence" value="ECO:0007669"/>
    <property type="project" value="UniProtKB-KW"/>
</dbReference>
<keyword evidence="7" id="KW-0808">Transferase</keyword>
<comment type="cofactor">
    <cofactor evidence="1">
        <name>pyridoxal 5'-phosphate</name>
        <dbReference type="ChEBI" id="CHEBI:597326"/>
    </cofactor>
</comment>
<evidence type="ECO:0000313" key="8">
    <source>
        <dbReference type="Proteomes" id="UP000512167"/>
    </source>
</evidence>
<dbReference type="InterPro" id="IPR051798">
    <property type="entry name" value="Class-II_PLP-Dep_Aminotrans"/>
</dbReference>
<protein>
    <recommendedName>
        <fullName evidence="2">cysteine-S-conjugate beta-lyase</fullName>
        <ecNumber evidence="2">4.4.1.13</ecNumber>
    </recommendedName>
</protein>
<dbReference type="RefSeq" id="WP_312030955.1">
    <property type="nucleotide sequence ID" value="NZ_CP051151.1"/>
</dbReference>
<keyword evidence="7" id="KW-0032">Aminotransferase</keyword>
<dbReference type="InterPro" id="IPR015421">
    <property type="entry name" value="PyrdxlP-dep_Trfase_major"/>
</dbReference>
<dbReference type="SUPFAM" id="SSF53383">
    <property type="entry name" value="PLP-dependent transferases"/>
    <property type="match status" value="1"/>
</dbReference>
<dbReference type="Pfam" id="PF00155">
    <property type="entry name" value="Aminotran_1_2"/>
    <property type="match status" value="1"/>
</dbReference>
<dbReference type="Gene3D" id="3.40.640.10">
    <property type="entry name" value="Type I PLP-dependent aspartate aminotransferase-like (Major domain)"/>
    <property type="match status" value="1"/>
</dbReference>
<dbReference type="PANTHER" id="PTHR43525:SF1">
    <property type="entry name" value="PROTEIN MALY"/>
    <property type="match status" value="1"/>
</dbReference>
<feature type="domain" description="Aminotransferase class I/classII large" evidence="6">
    <location>
        <begin position="30"/>
        <end position="375"/>
    </location>
</feature>
<dbReference type="Proteomes" id="UP000512167">
    <property type="component" value="Chromosome"/>
</dbReference>
<proteinExistence type="inferred from homology"/>
<dbReference type="EC" id="4.4.1.13" evidence="2"/>
<dbReference type="AlphaFoldDB" id="A0A7L6N3U5"/>
<dbReference type="EMBL" id="CP051151">
    <property type="protein sequence ID" value="QLY40132.1"/>
    <property type="molecule type" value="Genomic_DNA"/>
</dbReference>
<organism evidence="7 8">
    <name type="scientific">Hujiaoplasma nucleasis</name>
    <dbReference type="NCBI Taxonomy" id="2725268"/>
    <lineage>
        <taxon>Bacteria</taxon>
        <taxon>Bacillati</taxon>
        <taxon>Mycoplasmatota</taxon>
        <taxon>Mollicutes</taxon>
        <taxon>Candidatus Izemoplasmatales</taxon>
        <taxon>Hujiaoplasmataceae</taxon>
        <taxon>Hujiaoplasma</taxon>
    </lineage>
</organism>
<dbReference type="InterPro" id="IPR015422">
    <property type="entry name" value="PyrdxlP-dep_Trfase_small"/>
</dbReference>
<evidence type="ECO:0000256" key="5">
    <source>
        <dbReference type="ARBA" id="ARBA00037974"/>
    </source>
</evidence>
<dbReference type="Gene3D" id="3.90.1150.10">
    <property type="entry name" value="Aspartate Aminotransferase, domain 1"/>
    <property type="match status" value="1"/>
</dbReference>
<accession>A0A7L6N3U5</accession>
<dbReference type="InterPro" id="IPR015424">
    <property type="entry name" value="PyrdxlP-dep_Trfase"/>
</dbReference>
<evidence type="ECO:0000256" key="3">
    <source>
        <dbReference type="ARBA" id="ARBA00022898"/>
    </source>
</evidence>
<reference evidence="7 8" key="1">
    <citation type="submission" date="2020-04" db="EMBL/GenBank/DDBJ databases">
        <authorList>
            <person name="Zheng R.K."/>
            <person name="Sun C.M."/>
        </authorList>
    </citation>
    <scope>NUCLEOTIDE SEQUENCE [LARGE SCALE GENOMIC DNA]</scope>
    <source>
        <strain evidence="8">zrk29</strain>
    </source>
</reference>
<evidence type="ECO:0000259" key="6">
    <source>
        <dbReference type="Pfam" id="PF00155"/>
    </source>
</evidence>
<keyword evidence="3" id="KW-0663">Pyridoxal phosphate</keyword>
<dbReference type="InterPro" id="IPR004839">
    <property type="entry name" value="Aminotransferase_I/II_large"/>
</dbReference>
<evidence type="ECO:0000256" key="1">
    <source>
        <dbReference type="ARBA" id="ARBA00001933"/>
    </source>
</evidence>
<name>A0A7L6N3U5_9MOLU</name>
<evidence type="ECO:0000256" key="4">
    <source>
        <dbReference type="ARBA" id="ARBA00023239"/>
    </source>
</evidence>
<sequence>MSDWFKTLDRSHSDSIKWILAKNNCQSKECLTFDIADSDYETAPSIKQALLERVEHGAFGYTYKGDNYEEIIQTWNLKRYHSQIEKDKIIAIPSVLNGLAMILQELTNPMDRVIIQSPVYHMFKMVIEENNRIMVDNPLIEGDTYQINFKHLEDLYKKGINTLVFCHPHNPVGRVWTKQELDDLVDLSKKYDVTIISDEIHADIIMPGNEMVSLSSYMDNYEKIIVLQAPTKVFNIAGIKIATMILKSNDFFSKLEKAYAKLHLSSPNLFALTAIKAAYQNSDKWLIAQNKHIHDNFVLLKSALQDFDFVKVFPLEGTYLAWVKLTSKHLNISELLEKLQLQGVFISEGSKFGHGDSFIRLSLACSKEQLLKGLDIIITQIKKAM</sequence>
<dbReference type="GO" id="GO:0047804">
    <property type="term" value="F:cysteine-S-conjugate beta-lyase activity"/>
    <property type="evidence" value="ECO:0007669"/>
    <property type="project" value="UniProtKB-EC"/>
</dbReference>
<keyword evidence="8" id="KW-1185">Reference proteome</keyword>
<keyword evidence="4" id="KW-0456">Lyase</keyword>
<evidence type="ECO:0000313" key="7">
    <source>
        <dbReference type="EMBL" id="QLY40132.1"/>
    </source>
</evidence>
<dbReference type="CDD" id="cd00609">
    <property type="entry name" value="AAT_like"/>
    <property type="match status" value="1"/>
</dbReference>
<dbReference type="GO" id="GO:0030170">
    <property type="term" value="F:pyridoxal phosphate binding"/>
    <property type="evidence" value="ECO:0007669"/>
    <property type="project" value="InterPro"/>
</dbReference>
<dbReference type="PANTHER" id="PTHR43525">
    <property type="entry name" value="PROTEIN MALY"/>
    <property type="match status" value="1"/>
</dbReference>